<dbReference type="PANTHER" id="PTHR18901">
    <property type="entry name" value="2-DEOXYGLUCOSE-6-PHOSPHATE PHOSPHATASE 2"/>
    <property type="match status" value="1"/>
</dbReference>
<keyword evidence="1" id="KW-0175">Coiled coil</keyword>
<accession>A0A9N9KUL8</accession>
<evidence type="ECO:0000313" key="3">
    <source>
        <dbReference type="EMBL" id="CAG8954026.1"/>
    </source>
</evidence>
<dbReference type="NCBIfam" id="TIGR01509">
    <property type="entry name" value="HAD-SF-IA-v3"/>
    <property type="match status" value="1"/>
</dbReference>
<organism evidence="3 4">
    <name type="scientific">Hymenoscyphus fraxineus</name>
    <dbReference type="NCBI Taxonomy" id="746836"/>
    <lineage>
        <taxon>Eukaryota</taxon>
        <taxon>Fungi</taxon>
        <taxon>Dikarya</taxon>
        <taxon>Ascomycota</taxon>
        <taxon>Pezizomycotina</taxon>
        <taxon>Leotiomycetes</taxon>
        <taxon>Helotiales</taxon>
        <taxon>Helotiaceae</taxon>
        <taxon>Hymenoscyphus</taxon>
    </lineage>
</organism>
<proteinExistence type="predicted"/>
<dbReference type="GO" id="GO:0016791">
    <property type="term" value="F:phosphatase activity"/>
    <property type="evidence" value="ECO:0007669"/>
    <property type="project" value="UniProtKB-ARBA"/>
</dbReference>
<feature type="region of interest" description="Disordered" evidence="2">
    <location>
        <begin position="157"/>
        <end position="177"/>
    </location>
</feature>
<evidence type="ECO:0008006" key="5">
    <source>
        <dbReference type="Google" id="ProtNLM"/>
    </source>
</evidence>
<sequence>MYGVRSKIVVQVGSANIPANISPADPTFPASLYLPVPAQVPMKFSSPTSPRFARSPSPSPRTNPTSLASLHDDVTEDNKSILIERLNDIVQRLNQDSSVDDDTVTKIHRDVDYIERLIKTGASRSRRPSVIGLGIDDMIDGGDYTNREAVWEPAPGIVSKNPKRRERAKRGDDMSSSIAQKVAHEAEGLAIQLSNSVSELQKRKEESDRIHDILLSRLENSKERIMFLEYRISEMEEDFDANQSELQFLRIQQKAIEVQYPKEVEDEDLTQSIQNWKIDWEEVDRKSKARRKKFCMKVTRPEEETASVAETSAVSVELELLCAHALFDWILGVVRAIEPNNDGDSNNQNRLSSRSGMSLRYGWPPDVSSTIFKCDSNNHNYEPPTMPNTEDIYTLAHNIILRTLNAGPMIWPIKMQLQGRPASEAISLLLSYFNLTDSITAEEYTKKLHVVQEEEFKNSIPLPGVEKLLNDLKDAGMKIALATSSHQHHFEIKTAHLKDLFNVFEERNRVLGDDTRIPKGRGKPNPDIYLVALQTINDGLPEGQPKIRPEECLVFEDGVPGVVAGRRAGMRVVWVPHLGLAGELMGKEGEVLAGLVEGEGDGVKGEIGDGWAEQRVSLEDFPYGKYGIVVGA</sequence>
<protein>
    <recommendedName>
        <fullName evidence="5">HAD-like protein</fullName>
    </recommendedName>
</protein>
<evidence type="ECO:0000256" key="1">
    <source>
        <dbReference type="SAM" id="Coils"/>
    </source>
</evidence>
<dbReference type="FunFam" id="3.40.50.1000:FF:000131">
    <property type="entry name" value="HAD superfamily hydrolase, putative"/>
    <property type="match status" value="1"/>
</dbReference>
<evidence type="ECO:0000256" key="2">
    <source>
        <dbReference type="SAM" id="MobiDB-lite"/>
    </source>
</evidence>
<keyword evidence="4" id="KW-1185">Reference proteome</keyword>
<feature type="region of interest" description="Disordered" evidence="2">
    <location>
        <begin position="45"/>
        <end position="73"/>
    </location>
</feature>
<comment type="caution">
    <text evidence="3">The sequence shown here is derived from an EMBL/GenBank/DDBJ whole genome shotgun (WGS) entry which is preliminary data.</text>
</comment>
<dbReference type="AlphaFoldDB" id="A0A9N9KUL8"/>
<dbReference type="InterPro" id="IPR023214">
    <property type="entry name" value="HAD_sf"/>
</dbReference>
<dbReference type="Proteomes" id="UP000696280">
    <property type="component" value="Unassembled WGS sequence"/>
</dbReference>
<dbReference type="OrthoDB" id="4448936at2759"/>
<feature type="compositionally biased region" description="Low complexity" evidence="2">
    <location>
        <begin position="45"/>
        <end position="66"/>
    </location>
</feature>
<dbReference type="EMBL" id="CAJVRL010000055">
    <property type="protein sequence ID" value="CAG8954026.1"/>
    <property type="molecule type" value="Genomic_DNA"/>
</dbReference>
<dbReference type="PANTHER" id="PTHR18901:SF38">
    <property type="entry name" value="PSEUDOURIDINE-5'-PHOSPHATASE"/>
    <property type="match status" value="1"/>
</dbReference>
<dbReference type="Pfam" id="PF00702">
    <property type="entry name" value="Hydrolase"/>
    <property type="match status" value="1"/>
</dbReference>
<dbReference type="InterPro" id="IPR006439">
    <property type="entry name" value="HAD-SF_hydro_IA"/>
</dbReference>
<gene>
    <name evidence="3" type="ORF">HYFRA_00009126</name>
</gene>
<dbReference type="Gene3D" id="1.10.150.240">
    <property type="entry name" value="Putative phosphatase, domain 2"/>
    <property type="match status" value="1"/>
</dbReference>
<dbReference type="InterPro" id="IPR036412">
    <property type="entry name" value="HAD-like_sf"/>
</dbReference>
<evidence type="ECO:0000313" key="4">
    <source>
        <dbReference type="Proteomes" id="UP000696280"/>
    </source>
</evidence>
<reference evidence="3" key="1">
    <citation type="submission" date="2021-07" db="EMBL/GenBank/DDBJ databases">
        <authorList>
            <person name="Durling M."/>
        </authorList>
    </citation>
    <scope>NUCLEOTIDE SEQUENCE</scope>
</reference>
<name>A0A9N9KUL8_9HELO</name>
<dbReference type="Gene3D" id="3.40.50.1000">
    <property type="entry name" value="HAD superfamily/HAD-like"/>
    <property type="match status" value="1"/>
</dbReference>
<dbReference type="SUPFAM" id="SSF56784">
    <property type="entry name" value="HAD-like"/>
    <property type="match status" value="1"/>
</dbReference>
<feature type="coiled-coil region" evidence="1">
    <location>
        <begin position="218"/>
        <end position="252"/>
    </location>
</feature>
<dbReference type="InterPro" id="IPR023198">
    <property type="entry name" value="PGP-like_dom2"/>
</dbReference>